<evidence type="ECO:0000256" key="8">
    <source>
        <dbReference type="ARBA" id="ARBA00023049"/>
    </source>
</evidence>
<proteinExistence type="inferred from homology"/>
<dbReference type="Pfam" id="PF02127">
    <property type="entry name" value="Peptidase_M18"/>
    <property type="match status" value="1"/>
</dbReference>
<evidence type="ECO:0000256" key="4">
    <source>
        <dbReference type="ARBA" id="ARBA00022670"/>
    </source>
</evidence>
<dbReference type="GO" id="GO:0006508">
    <property type="term" value="P:proteolysis"/>
    <property type="evidence" value="ECO:0007669"/>
    <property type="project" value="UniProtKB-KW"/>
</dbReference>
<gene>
    <name evidence="11" type="ORF">cpu_05830</name>
</gene>
<evidence type="ECO:0000256" key="7">
    <source>
        <dbReference type="ARBA" id="ARBA00022833"/>
    </source>
</evidence>
<dbReference type="InterPro" id="IPR023358">
    <property type="entry name" value="Peptidase_M18_dom2"/>
</dbReference>
<keyword evidence="3 9" id="KW-0031">Aminopeptidase</keyword>
<dbReference type="AlphaFoldDB" id="A0A1L8CT34"/>
<organism evidence="11 12">
    <name type="scientific">Carboxydothermus pertinax</name>
    <dbReference type="NCBI Taxonomy" id="870242"/>
    <lineage>
        <taxon>Bacteria</taxon>
        <taxon>Bacillati</taxon>
        <taxon>Bacillota</taxon>
        <taxon>Clostridia</taxon>
        <taxon>Thermoanaerobacterales</taxon>
        <taxon>Thermoanaerobacteraceae</taxon>
        <taxon>Carboxydothermus</taxon>
    </lineage>
</organism>
<dbReference type="EC" id="3.4.11.-" evidence="10"/>
<dbReference type="SUPFAM" id="SSF101821">
    <property type="entry name" value="Aminopeptidase/glucanase lid domain"/>
    <property type="match status" value="1"/>
</dbReference>
<name>A0A1L8CT34_9THEO</name>
<comment type="caution">
    <text evidence="11">The sequence shown here is derived from an EMBL/GenBank/DDBJ whole genome shotgun (WGS) entry which is preliminary data.</text>
</comment>
<dbReference type="OrthoDB" id="89722at2"/>
<dbReference type="NCBIfam" id="NF002600">
    <property type="entry name" value="PRK02256.1"/>
    <property type="match status" value="1"/>
</dbReference>
<accession>A0A1L8CT34</accession>
<protein>
    <recommendedName>
        <fullName evidence="10">M18 family aminopeptidase</fullName>
        <ecNumber evidence="10">3.4.11.-</ecNumber>
    </recommendedName>
</protein>
<keyword evidence="7 9" id="KW-0862">Zinc</keyword>
<keyword evidence="8 9" id="KW-0482">Metalloprotease</keyword>
<dbReference type="PRINTS" id="PR00932">
    <property type="entry name" value="AMINO1PTASE"/>
</dbReference>
<evidence type="ECO:0000313" key="12">
    <source>
        <dbReference type="Proteomes" id="UP000187485"/>
    </source>
</evidence>
<dbReference type="GO" id="GO:0005737">
    <property type="term" value="C:cytoplasm"/>
    <property type="evidence" value="ECO:0007669"/>
    <property type="project" value="UniProtKB-ARBA"/>
</dbReference>
<evidence type="ECO:0000256" key="1">
    <source>
        <dbReference type="ARBA" id="ARBA00001947"/>
    </source>
</evidence>
<sequence length="463" mass="51309">MDLMLKRENIFSNTKDQNPIYLFNREYLDFLSGCKTERKVASYIVEEAQKRGFTNLEEALKEERTLKPGDKVYLFFKNKAVLLAVIGEKPLREGFNLVASHLDVPRLDLKPQPLYEKDGFVLLKTHYYGGIKKYQWVTRPLALWGTVVLKGGKVLDIKYGEDENEGVLTITDLLPHLAKDQMEKKIREAITGEDLNALTGNIPDQEAKENKIKTYILKLLHDRFGITEEDLITAELSLVPAGPAREVGLDRSMVGGFGQDDRVCVFTSLKAILEVEAPVKTAIALFMDREEIGSMGNTGMQSKFLENAILKLLVAQGEKDELMLRLSLEKARALSADVTAAVDPTFEGVLEKNNAAQINYGIVLTKYTGSGGKYGTSEASAEFMREIIDLFNQEGIRWQTGELGKVDQGGGGTVAQFLANLGMEVLDAGVALLSMHSPFEVAGKADIYEAYRAYKAFLSGGKS</sequence>
<dbReference type="RefSeq" id="WP_075858514.1">
    <property type="nucleotide sequence ID" value="NZ_BDJK01000009.1"/>
</dbReference>
<dbReference type="GO" id="GO:0008237">
    <property type="term" value="F:metallopeptidase activity"/>
    <property type="evidence" value="ECO:0007669"/>
    <property type="project" value="UniProtKB-KW"/>
</dbReference>
<dbReference type="InterPro" id="IPR001948">
    <property type="entry name" value="Peptidase_M18"/>
</dbReference>
<dbReference type="SUPFAM" id="SSF53187">
    <property type="entry name" value="Zn-dependent exopeptidases"/>
    <property type="match status" value="1"/>
</dbReference>
<evidence type="ECO:0000313" key="11">
    <source>
        <dbReference type="EMBL" id="GAV22073.1"/>
    </source>
</evidence>
<dbReference type="Gene3D" id="2.30.250.10">
    <property type="entry name" value="Aminopeptidase i, Domain 2"/>
    <property type="match status" value="1"/>
</dbReference>
<evidence type="ECO:0000256" key="3">
    <source>
        <dbReference type="ARBA" id="ARBA00022438"/>
    </source>
</evidence>
<dbReference type="Gene3D" id="3.40.630.10">
    <property type="entry name" value="Zn peptidases"/>
    <property type="match status" value="1"/>
</dbReference>
<evidence type="ECO:0000256" key="2">
    <source>
        <dbReference type="ARBA" id="ARBA00008290"/>
    </source>
</evidence>
<dbReference type="EMBL" id="BDJK01000009">
    <property type="protein sequence ID" value="GAV22073.1"/>
    <property type="molecule type" value="Genomic_DNA"/>
</dbReference>
<dbReference type="Proteomes" id="UP000187485">
    <property type="component" value="Unassembled WGS sequence"/>
</dbReference>
<dbReference type="GO" id="GO:0004177">
    <property type="term" value="F:aminopeptidase activity"/>
    <property type="evidence" value="ECO:0007669"/>
    <property type="project" value="UniProtKB-KW"/>
</dbReference>
<dbReference type="PANTHER" id="PTHR28570:SF2">
    <property type="entry name" value="M18 FAMILY AMINOPEPTIDASE 1-RELATED"/>
    <property type="match status" value="1"/>
</dbReference>
<evidence type="ECO:0000256" key="5">
    <source>
        <dbReference type="ARBA" id="ARBA00022723"/>
    </source>
</evidence>
<dbReference type="STRING" id="870242.cpu_05830"/>
<dbReference type="GO" id="GO:0008270">
    <property type="term" value="F:zinc ion binding"/>
    <property type="evidence" value="ECO:0007669"/>
    <property type="project" value="InterPro"/>
</dbReference>
<evidence type="ECO:0000256" key="9">
    <source>
        <dbReference type="RuleBase" id="RU004386"/>
    </source>
</evidence>
<reference evidence="12" key="1">
    <citation type="submission" date="2016-12" db="EMBL/GenBank/DDBJ databases">
        <title>Draft Genome Sequences od Carboxydothermus pertinax and islandicus, Hydrogenogenic Carboxydotrophic Bacteria.</title>
        <authorList>
            <person name="Fukuyama Y."/>
            <person name="Ohmae K."/>
            <person name="Yoneda Y."/>
            <person name="Yoshida T."/>
            <person name="Sako Y."/>
        </authorList>
    </citation>
    <scope>NUCLEOTIDE SEQUENCE [LARGE SCALE GENOMIC DNA]</scope>
    <source>
        <strain evidence="12">Ug1</strain>
    </source>
</reference>
<keyword evidence="6 9" id="KW-0378">Hydrolase</keyword>
<evidence type="ECO:0000256" key="6">
    <source>
        <dbReference type="ARBA" id="ARBA00022801"/>
    </source>
</evidence>
<keyword evidence="12" id="KW-1185">Reference proteome</keyword>
<keyword evidence="4 9" id="KW-0645">Protease</keyword>
<keyword evidence="5 9" id="KW-0479">Metal-binding</keyword>
<comment type="similarity">
    <text evidence="2 9">Belongs to the peptidase M18 family.</text>
</comment>
<evidence type="ECO:0000256" key="10">
    <source>
        <dbReference type="RuleBase" id="RU004387"/>
    </source>
</evidence>
<comment type="cofactor">
    <cofactor evidence="1 10">
        <name>Zn(2+)</name>
        <dbReference type="ChEBI" id="CHEBI:29105"/>
    </cofactor>
</comment>
<dbReference type="PANTHER" id="PTHR28570">
    <property type="entry name" value="ASPARTYL AMINOPEPTIDASE"/>
    <property type="match status" value="1"/>
</dbReference>